<evidence type="ECO:0000256" key="1">
    <source>
        <dbReference type="RuleBase" id="RU365029"/>
    </source>
</evidence>
<dbReference type="GO" id="GO:0006287">
    <property type="term" value="P:base-excision repair, gap-filling"/>
    <property type="evidence" value="ECO:0007669"/>
    <property type="project" value="TreeGrafter"/>
</dbReference>
<dbReference type="GO" id="GO:0003887">
    <property type="term" value="F:DNA-directed DNA polymerase activity"/>
    <property type="evidence" value="ECO:0007669"/>
    <property type="project" value="UniProtKB-KW"/>
</dbReference>
<dbReference type="EC" id="2.7.7.7" evidence="1"/>
<keyword evidence="1" id="KW-0862">Zinc</keyword>
<dbReference type="GO" id="GO:0051539">
    <property type="term" value="F:4 iron, 4 sulfur cluster binding"/>
    <property type="evidence" value="ECO:0007669"/>
    <property type="project" value="UniProtKB-KW"/>
</dbReference>
<dbReference type="GO" id="GO:0003677">
    <property type="term" value="F:DNA binding"/>
    <property type="evidence" value="ECO:0007669"/>
    <property type="project" value="UniProtKB-KW"/>
</dbReference>
<dbReference type="PANTHER" id="PTHR10670:SF0">
    <property type="entry name" value="DNA POLYMERASE EPSILON CATALYTIC SUBUNIT A"/>
    <property type="match status" value="1"/>
</dbReference>
<dbReference type="SMART" id="SM01159">
    <property type="entry name" value="DUF1744"/>
    <property type="match status" value="1"/>
</dbReference>
<dbReference type="GO" id="GO:0045004">
    <property type="term" value="P:DNA replication proofreading"/>
    <property type="evidence" value="ECO:0007669"/>
    <property type="project" value="TreeGrafter"/>
</dbReference>
<gene>
    <name evidence="3" type="ORF">HaLaN_20840</name>
</gene>
<keyword evidence="1" id="KW-0479">Metal-binding</keyword>
<comment type="catalytic activity">
    <reaction evidence="1">
        <text>DNA(n) + a 2'-deoxyribonucleoside 5'-triphosphate = DNA(n+1) + diphosphate</text>
        <dbReference type="Rhea" id="RHEA:22508"/>
        <dbReference type="Rhea" id="RHEA-COMP:17339"/>
        <dbReference type="Rhea" id="RHEA-COMP:17340"/>
        <dbReference type="ChEBI" id="CHEBI:33019"/>
        <dbReference type="ChEBI" id="CHEBI:61560"/>
        <dbReference type="ChEBI" id="CHEBI:173112"/>
        <dbReference type="EC" id="2.7.7.7"/>
    </reaction>
</comment>
<dbReference type="PANTHER" id="PTHR10670">
    <property type="entry name" value="DNA POLYMERASE EPSILON CATALYTIC SUBUNIT A"/>
    <property type="match status" value="1"/>
</dbReference>
<comment type="similarity">
    <text evidence="1">Belongs to the DNA polymerase type-B family.</text>
</comment>
<keyword evidence="1" id="KW-0235">DNA replication</keyword>
<keyword evidence="4" id="KW-1185">Reference proteome</keyword>
<feature type="non-terminal residue" evidence="3">
    <location>
        <position position="1"/>
    </location>
</feature>
<keyword evidence="1" id="KW-0808">Transferase</keyword>
<accession>A0A699ZM60</accession>
<keyword evidence="1" id="KW-0539">Nucleus</keyword>
<keyword evidence="1" id="KW-0411">Iron-sulfur</keyword>
<keyword evidence="1" id="KW-0239">DNA-directed DNA polymerase</keyword>
<comment type="subcellular location">
    <subcellularLocation>
        <location evidence="1">Nucleus</location>
    </subcellularLocation>
</comment>
<dbReference type="EMBL" id="BLLF01002228">
    <property type="protein sequence ID" value="GFH23251.1"/>
    <property type="molecule type" value="Genomic_DNA"/>
</dbReference>
<keyword evidence="1" id="KW-0548">Nucleotidyltransferase</keyword>
<dbReference type="Proteomes" id="UP000485058">
    <property type="component" value="Unassembled WGS sequence"/>
</dbReference>
<dbReference type="GO" id="GO:0000278">
    <property type="term" value="P:mitotic cell cycle"/>
    <property type="evidence" value="ECO:0007669"/>
    <property type="project" value="TreeGrafter"/>
</dbReference>
<dbReference type="GO" id="GO:0006297">
    <property type="term" value="P:nucleotide-excision repair, DNA gap filling"/>
    <property type="evidence" value="ECO:0007669"/>
    <property type="project" value="TreeGrafter"/>
</dbReference>
<evidence type="ECO:0000313" key="3">
    <source>
        <dbReference type="EMBL" id="GFH23251.1"/>
    </source>
</evidence>
<dbReference type="InterPro" id="IPR013697">
    <property type="entry name" value="DNA_pol_e_suA_C"/>
</dbReference>
<keyword evidence="1" id="KW-0238">DNA-binding</keyword>
<dbReference type="AlphaFoldDB" id="A0A699ZM60"/>
<keyword evidence="1" id="KW-0004">4Fe-4S</keyword>
<keyword evidence="1" id="KW-0863">Zinc-finger</keyword>
<dbReference type="GO" id="GO:0006272">
    <property type="term" value="P:leading strand elongation"/>
    <property type="evidence" value="ECO:0007669"/>
    <property type="project" value="TreeGrafter"/>
</dbReference>
<evidence type="ECO:0000259" key="2">
    <source>
        <dbReference type="SMART" id="SM01159"/>
    </source>
</evidence>
<organism evidence="3 4">
    <name type="scientific">Haematococcus lacustris</name>
    <name type="common">Green alga</name>
    <name type="synonym">Haematococcus pluvialis</name>
    <dbReference type="NCBI Taxonomy" id="44745"/>
    <lineage>
        <taxon>Eukaryota</taxon>
        <taxon>Viridiplantae</taxon>
        <taxon>Chlorophyta</taxon>
        <taxon>core chlorophytes</taxon>
        <taxon>Chlorophyceae</taxon>
        <taxon>CS clade</taxon>
        <taxon>Chlamydomonadales</taxon>
        <taxon>Haematococcaceae</taxon>
        <taxon>Haematococcus</taxon>
    </lineage>
</organism>
<dbReference type="GO" id="GO:0008270">
    <property type="term" value="F:zinc ion binding"/>
    <property type="evidence" value="ECO:0007669"/>
    <property type="project" value="UniProtKB-KW"/>
</dbReference>
<dbReference type="InterPro" id="IPR029703">
    <property type="entry name" value="POL2"/>
</dbReference>
<dbReference type="Pfam" id="PF08490">
    <property type="entry name" value="DUF1744"/>
    <property type="match status" value="2"/>
</dbReference>
<comment type="caution">
    <text evidence="3">The sequence shown here is derived from an EMBL/GenBank/DDBJ whole genome shotgun (WGS) entry which is preliminary data.</text>
</comment>
<dbReference type="GO" id="GO:0008310">
    <property type="term" value="F:single-stranded DNA 3'-5' DNA exonuclease activity"/>
    <property type="evidence" value="ECO:0007669"/>
    <property type="project" value="TreeGrafter"/>
</dbReference>
<comment type="cofactor">
    <cofactor evidence="1">
        <name>[4Fe-4S] cluster</name>
        <dbReference type="ChEBI" id="CHEBI:49883"/>
    </cofactor>
</comment>
<reference evidence="3 4" key="1">
    <citation type="submission" date="2020-02" db="EMBL/GenBank/DDBJ databases">
        <title>Draft genome sequence of Haematococcus lacustris strain NIES-144.</title>
        <authorList>
            <person name="Morimoto D."/>
            <person name="Nakagawa S."/>
            <person name="Yoshida T."/>
            <person name="Sawayama S."/>
        </authorList>
    </citation>
    <scope>NUCLEOTIDE SEQUENCE [LARGE SCALE GENOMIC DNA]</scope>
    <source>
        <strain evidence="3 4">NIES-144</strain>
    </source>
</reference>
<protein>
    <recommendedName>
        <fullName evidence="1">DNA polymerase epsilon catalytic subunit</fullName>
        <ecNumber evidence="1">2.7.7.7</ecNumber>
    </recommendedName>
</protein>
<keyword evidence="1" id="KW-0408">Iron</keyword>
<evidence type="ECO:0000313" key="4">
    <source>
        <dbReference type="Proteomes" id="UP000485058"/>
    </source>
</evidence>
<feature type="non-terminal residue" evidence="3">
    <location>
        <position position="245"/>
    </location>
</feature>
<proteinExistence type="inferred from homology"/>
<name>A0A699ZM60_HAELA</name>
<comment type="function">
    <text evidence="1">DNA polymerase II participates in chromosomal DNA replication.</text>
</comment>
<sequence length="245" mass="24927">MQGDSTVAVFDILMARTLQASEHLLWIKDPTLPDLGVADKDDAEAQLSSLLAGTGANITAAAGPPPAAGSAASIAAAAKASAPSGPSPAALSLTNQGGVGSPEVLAPGAYRSVCVELRLHNLAVAALQQCSALSDLEGSGTADAAGGPAAAAFKALRSLVMAWLHDAQVNVNEIADNLLQSLYRWLSNPGSHLYDPALQRAVQGLMAKLFAQLVSEMRKLGAVIVSANFNTIRVATGKRNVAAAV</sequence>
<dbReference type="GO" id="GO:0008622">
    <property type="term" value="C:epsilon DNA polymerase complex"/>
    <property type="evidence" value="ECO:0007669"/>
    <property type="project" value="InterPro"/>
</dbReference>
<feature type="domain" description="DNA polymerase epsilon catalytic subunit A C-terminal" evidence="2">
    <location>
        <begin position="1"/>
        <end position="245"/>
    </location>
</feature>